<proteinExistence type="predicted"/>
<reference evidence="1 2" key="1">
    <citation type="submission" date="2018-01" db="EMBL/GenBank/DDBJ databases">
        <title>Genomic Encyclopedia of Type Strains, Phase I: the one thousand microbial genomes (KMG-I) project.</title>
        <authorList>
            <person name="Goeker M."/>
        </authorList>
    </citation>
    <scope>NUCLEOTIDE SEQUENCE [LARGE SCALE GENOMIC DNA]</scope>
    <source>
        <strain evidence="1 2">DSM 17960</strain>
    </source>
</reference>
<comment type="caution">
    <text evidence="1">The sequence shown here is derived from an EMBL/GenBank/DDBJ whole genome shotgun (WGS) entry which is preliminary data.</text>
</comment>
<keyword evidence="2" id="KW-1185">Reference proteome</keyword>
<dbReference type="Proteomes" id="UP000237056">
    <property type="component" value="Unassembled WGS sequence"/>
</dbReference>
<name>A0A2S4NAR7_9FLAO</name>
<dbReference type="EMBL" id="PQNY01000003">
    <property type="protein sequence ID" value="POS02543.1"/>
    <property type="molecule type" value="Genomic_DNA"/>
</dbReference>
<organism evidence="1 2">
    <name type="scientific">Flavobacterium croceum DSM 17960</name>
    <dbReference type="NCBI Taxonomy" id="1121886"/>
    <lineage>
        <taxon>Bacteria</taxon>
        <taxon>Pseudomonadati</taxon>
        <taxon>Bacteroidota</taxon>
        <taxon>Flavobacteriia</taxon>
        <taxon>Flavobacteriales</taxon>
        <taxon>Flavobacteriaceae</taxon>
        <taxon>Flavobacterium</taxon>
    </lineage>
</organism>
<dbReference type="AlphaFoldDB" id="A0A2S4NAR7"/>
<dbReference type="RefSeq" id="WP_103725203.1">
    <property type="nucleotide sequence ID" value="NZ_PQNY01000003.1"/>
</dbReference>
<protein>
    <submittedName>
        <fullName evidence="1">Uncharacterized protein</fullName>
    </submittedName>
</protein>
<evidence type="ECO:0000313" key="2">
    <source>
        <dbReference type="Proteomes" id="UP000237056"/>
    </source>
</evidence>
<sequence length="129" mass="14734">MRLVLFFLYLSSLLFGGEINVNAKASCKEDTIAKTVLVTKLNSADFSAHNQELLFIDDVDFEEEFHPNNSLKKTDRDTTILLSGVYSMCYCGSLFNLYYNNDESLNSKAQSTFFGYVSPNYFYNRVLTI</sequence>
<evidence type="ECO:0000313" key="1">
    <source>
        <dbReference type="EMBL" id="POS02543.1"/>
    </source>
</evidence>
<accession>A0A2S4NAR7</accession>
<gene>
    <name evidence="1" type="ORF">Q361_10350</name>
</gene>